<dbReference type="InterPro" id="IPR018392">
    <property type="entry name" value="LysM"/>
</dbReference>
<dbReference type="InterPro" id="IPR036779">
    <property type="entry name" value="LysM_dom_sf"/>
</dbReference>
<dbReference type="AlphaFoldDB" id="A0A0F8UJK6"/>
<sequence>MIFSLSHVLIRLVPAFLLISRTYATYIPSPHTFAQCVSNRTYTVLTGDDCGGIARRNSVPRGALIAINDVLPDCSNLRVGQILCLPDPCPLYLVNPGNTCLDITEAANVALHDFLAWNPYINPECTNLLAGDEVCIGRPGATPTSTGIIPTTVSWTSGYATATVAPPGAVPHGTTQRCGSYYQVHEGDYCEAIAYNFTVSIELFQAINPDINQDCTNLVPGLYYCVLPTVDWNQTTTTTTISTYTSAPAPTSSGATSHCYEWYVIQHEDNCQRIEHIYGVSMEQMRLWNPNLSPDCSNLRLGHAYCVHGDAGSNPVFPRMVMAEPTAVVDNSIGI</sequence>
<keyword evidence="3" id="KW-0732">Signal</keyword>
<dbReference type="SUPFAM" id="SSF54106">
    <property type="entry name" value="LysM domain"/>
    <property type="match status" value="4"/>
</dbReference>
<evidence type="ECO:0000313" key="5">
    <source>
        <dbReference type="EMBL" id="KKK19799.1"/>
    </source>
</evidence>
<evidence type="ECO:0000256" key="3">
    <source>
        <dbReference type="SAM" id="SignalP"/>
    </source>
</evidence>
<dbReference type="InterPro" id="IPR052210">
    <property type="entry name" value="LysM1-like"/>
</dbReference>
<evidence type="ECO:0000256" key="1">
    <source>
        <dbReference type="ARBA" id="ARBA00022669"/>
    </source>
</evidence>
<keyword evidence="1" id="KW-0147">Chitin-binding</keyword>
<reference evidence="5 6" key="1">
    <citation type="submission" date="2015-02" db="EMBL/GenBank/DDBJ databases">
        <title>Draft Genome Sequences of Two Closely-Related Aflatoxigenic Aspergillus Species Obtained from the Cote d'Ivoire.</title>
        <authorList>
            <person name="Moore G.G."/>
            <person name="Beltz S.B."/>
            <person name="Mack B.M."/>
        </authorList>
    </citation>
    <scope>NUCLEOTIDE SEQUENCE [LARGE SCALE GENOMIC DNA]</scope>
    <source>
        <strain evidence="5 6">SRRC1468</strain>
    </source>
</reference>
<feature type="chain" id="PRO_5002528784" description="LysM domain-containing protein" evidence="3">
    <location>
        <begin position="25"/>
        <end position="335"/>
    </location>
</feature>
<feature type="signal peptide" evidence="3">
    <location>
        <begin position="1"/>
        <end position="24"/>
    </location>
</feature>
<evidence type="ECO:0000256" key="2">
    <source>
        <dbReference type="ARBA" id="ARBA00023026"/>
    </source>
</evidence>
<dbReference type="OrthoDB" id="5985073at2759"/>
<dbReference type="EMBL" id="JZBS01002163">
    <property type="protein sequence ID" value="KKK19799.1"/>
    <property type="molecule type" value="Genomic_DNA"/>
</dbReference>
<feature type="domain" description="LysM" evidence="4">
    <location>
        <begin position="261"/>
        <end position="307"/>
    </location>
</feature>
<proteinExistence type="predicted"/>
<feature type="domain" description="LysM" evidence="4">
    <location>
        <begin position="90"/>
        <end position="136"/>
    </location>
</feature>
<feature type="domain" description="LysM" evidence="4">
    <location>
        <begin position="40"/>
        <end position="85"/>
    </location>
</feature>
<gene>
    <name evidence="5" type="ORF">ARAM_003377</name>
</gene>
<accession>A0A0F8UJK6</accession>
<dbReference type="Gene3D" id="3.10.350.10">
    <property type="entry name" value="LysM domain"/>
    <property type="match status" value="4"/>
</dbReference>
<dbReference type="CDD" id="cd00118">
    <property type="entry name" value="LysM"/>
    <property type="match status" value="3"/>
</dbReference>
<dbReference type="Proteomes" id="UP000034291">
    <property type="component" value="Unassembled WGS sequence"/>
</dbReference>
<dbReference type="STRING" id="308745.A0A0F8UJK6"/>
<dbReference type="PROSITE" id="PS51782">
    <property type="entry name" value="LYSM"/>
    <property type="match status" value="4"/>
</dbReference>
<dbReference type="SMART" id="SM00257">
    <property type="entry name" value="LysM"/>
    <property type="match status" value="4"/>
</dbReference>
<protein>
    <recommendedName>
        <fullName evidence="4">LysM domain-containing protein</fullName>
    </recommendedName>
</protein>
<dbReference type="GO" id="GO:0008061">
    <property type="term" value="F:chitin binding"/>
    <property type="evidence" value="ECO:0007669"/>
    <property type="project" value="UniProtKB-KW"/>
</dbReference>
<dbReference type="Pfam" id="PF01476">
    <property type="entry name" value="LysM"/>
    <property type="match status" value="4"/>
</dbReference>
<comment type="caution">
    <text evidence="5">The sequence shown here is derived from an EMBL/GenBank/DDBJ whole genome shotgun (WGS) entry which is preliminary data.</text>
</comment>
<dbReference type="PANTHER" id="PTHR34997">
    <property type="entry name" value="AM15"/>
    <property type="match status" value="1"/>
</dbReference>
<keyword evidence="6" id="KW-1185">Reference proteome</keyword>
<keyword evidence="2" id="KW-0843">Virulence</keyword>
<feature type="domain" description="LysM" evidence="4">
    <location>
        <begin position="180"/>
        <end position="226"/>
    </location>
</feature>
<organism evidence="5 6">
    <name type="scientific">Aspergillus rambellii</name>
    <dbReference type="NCBI Taxonomy" id="308745"/>
    <lineage>
        <taxon>Eukaryota</taxon>
        <taxon>Fungi</taxon>
        <taxon>Dikarya</taxon>
        <taxon>Ascomycota</taxon>
        <taxon>Pezizomycotina</taxon>
        <taxon>Eurotiomycetes</taxon>
        <taxon>Eurotiomycetidae</taxon>
        <taxon>Eurotiales</taxon>
        <taxon>Aspergillaceae</taxon>
        <taxon>Aspergillus</taxon>
        <taxon>Aspergillus subgen. Nidulantes</taxon>
    </lineage>
</organism>
<dbReference type="PANTHER" id="PTHR34997:SF1">
    <property type="entry name" value="PEPTIDOGLYCAN-BINDING LYSIN DOMAIN"/>
    <property type="match status" value="1"/>
</dbReference>
<name>A0A0F8UJK6_9EURO</name>
<evidence type="ECO:0000259" key="4">
    <source>
        <dbReference type="PROSITE" id="PS51782"/>
    </source>
</evidence>
<evidence type="ECO:0000313" key="6">
    <source>
        <dbReference type="Proteomes" id="UP000034291"/>
    </source>
</evidence>